<dbReference type="AlphaFoldDB" id="A0AAP0N6X3"/>
<name>A0AAP0N6X3_LIQFO</name>
<protein>
    <submittedName>
        <fullName evidence="2">Uncharacterized protein</fullName>
    </submittedName>
</protein>
<dbReference type="EMBL" id="JBBPBK010000016">
    <property type="protein sequence ID" value="KAK9267663.1"/>
    <property type="molecule type" value="Genomic_DNA"/>
</dbReference>
<dbReference type="Proteomes" id="UP001415857">
    <property type="component" value="Unassembled WGS sequence"/>
</dbReference>
<reference evidence="2 3" key="1">
    <citation type="journal article" date="2024" name="Plant J.">
        <title>Genome sequences and population genomics reveal climatic adaptation and genomic divergence between two closely related sweetgum species.</title>
        <authorList>
            <person name="Xu W.Q."/>
            <person name="Ren C.Q."/>
            <person name="Zhang X.Y."/>
            <person name="Comes H.P."/>
            <person name="Liu X.H."/>
            <person name="Li Y.G."/>
            <person name="Kettle C.J."/>
            <person name="Jalonen R."/>
            <person name="Gaisberger H."/>
            <person name="Ma Y.Z."/>
            <person name="Qiu Y.X."/>
        </authorList>
    </citation>
    <scope>NUCLEOTIDE SEQUENCE [LARGE SCALE GENOMIC DNA]</scope>
    <source>
        <strain evidence="2">Hangzhou</strain>
    </source>
</reference>
<proteinExistence type="predicted"/>
<evidence type="ECO:0000256" key="1">
    <source>
        <dbReference type="SAM" id="MobiDB-lite"/>
    </source>
</evidence>
<sequence>MDTLMPQHIAKGVARGDLDPFTKMPFLGENVSAGLVLDGTYQLKNFKPERKKLDLPAQKNLLTNYFCFASLEAKRIFRAPRTTPKHPDPKDESSPSPAEHVTDEATACNINCSSASLLNPGNLGMVPPKHTVSNNNGVIINASYISFGG</sequence>
<comment type="caution">
    <text evidence="2">The sequence shown here is derived from an EMBL/GenBank/DDBJ whole genome shotgun (WGS) entry which is preliminary data.</text>
</comment>
<keyword evidence="3" id="KW-1185">Reference proteome</keyword>
<evidence type="ECO:0000313" key="3">
    <source>
        <dbReference type="Proteomes" id="UP001415857"/>
    </source>
</evidence>
<evidence type="ECO:0000313" key="2">
    <source>
        <dbReference type="EMBL" id="KAK9267663.1"/>
    </source>
</evidence>
<accession>A0AAP0N6X3</accession>
<gene>
    <name evidence="2" type="ORF">L1049_010094</name>
</gene>
<organism evidence="2 3">
    <name type="scientific">Liquidambar formosana</name>
    <name type="common">Formosan gum</name>
    <dbReference type="NCBI Taxonomy" id="63359"/>
    <lineage>
        <taxon>Eukaryota</taxon>
        <taxon>Viridiplantae</taxon>
        <taxon>Streptophyta</taxon>
        <taxon>Embryophyta</taxon>
        <taxon>Tracheophyta</taxon>
        <taxon>Spermatophyta</taxon>
        <taxon>Magnoliopsida</taxon>
        <taxon>eudicotyledons</taxon>
        <taxon>Gunneridae</taxon>
        <taxon>Pentapetalae</taxon>
        <taxon>Saxifragales</taxon>
        <taxon>Altingiaceae</taxon>
        <taxon>Liquidambar</taxon>
    </lineage>
</organism>
<feature type="region of interest" description="Disordered" evidence="1">
    <location>
        <begin position="79"/>
        <end position="101"/>
    </location>
</feature>